<dbReference type="NCBIfam" id="TIGR00278">
    <property type="entry name" value="membrane protein insertion efficiency factor YidD"/>
    <property type="match status" value="1"/>
</dbReference>
<gene>
    <name evidence="2" type="ORF">A2Y68_01920</name>
</gene>
<dbReference type="PANTHER" id="PTHR33383">
    <property type="entry name" value="MEMBRANE PROTEIN INSERTION EFFICIENCY FACTOR-RELATED"/>
    <property type="match status" value="1"/>
</dbReference>
<comment type="similarity">
    <text evidence="1">Belongs to the UPF0161 family.</text>
</comment>
<accession>A0A1F7X796</accession>
<dbReference type="AlphaFoldDB" id="A0A1F7X796"/>
<comment type="caution">
    <text evidence="2">The sequence shown here is derived from an EMBL/GenBank/DDBJ whole genome shotgun (WGS) entry which is preliminary data.</text>
</comment>
<dbReference type="SMART" id="SM01234">
    <property type="entry name" value="Haemolytic"/>
    <property type="match status" value="1"/>
</dbReference>
<sequence length="75" mass="8308">MKKTILFLNSLYKRFISVLLRNLFGEGCRYSPTCSAYSAEAIERFGVVKGTALSLKRIARCHPFAKGGLDPVPAK</sequence>
<keyword evidence="1" id="KW-1003">Cell membrane</keyword>
<reference evidence="2 3" key="1">
    <citation type="journal article" date="2016" name="Nat. Commun.">
        <title>Thousands of microbial genomes shed light on interconnected biogeochemical processes in an aquifer system.</title>
        <authorList>
            <person name="Anantharaman K."/>
            <person name="Brown C.T."/>
            <person name="Hug L.A."/>
            <person name="Sharon I."/>
            <person name="Castelle C.J."/>
            <person name="Probst A.J."/>
            <person name="Thomas B.C."/>
            <person name="Singh A."/>
            <person name="Wilkins M.J."/>
            <person name="Karaoz U."/>
            <person name="Brodie E.L."/>
            <person name="Williams K.H."/>
            <person name="Hubbard S.S."/>
            <person name="Banfield J.F."/>
        </authorList>
    </citation>
    <scope>NUCLEOTIDE SEQUENCE [LARGE SCALE GENOMIC DNA]</scope>
</reference>
<dbReference type="PANTHER" id="PTHR33383:SF1">
    <property type="entry name" value="MEMBRANE PROTEIN INSERTION EFFICIENCY FACTOR-RELATED"/>
    <property type="match status" value="1"/>
</dbReference>
<comment type="subcellular location">
    <subcellularLocation>
        <location evidence="1">Cell membrane</location>
        <topology evidence="1">Peripheral membrane protein</topology>
        <orientation evidence="1">Cytoplasmic side</orientation>
    </subcellularLocation>
</comment>
<evidence type="ECO:0000313" key="2">
    <source>
        <dbReference type="EMBL" id="OGM10175.1"/>
    </source>
</evidence>
<evidence type="ECO:0000313" key="3">
    <source>
        <dbReference type="Proteomes" id="UP000176778"/>
    </source>
</evidence>
<name>A0A1F7X796_9BACT</name>
<dbReference type="Proteomes" id="UP000176778">
    <property type="component" value="Unassembled WGS sequence"/>
</dbReference>
<proteinExistence type="inferred from homology"/>
<comment type="function">
    <text evidence="1">Could be involved in insertion of integral membrane proteins into the membrane.</text>
</comment>
<dbReference type="InterPro" id="IPR002696">
    <property type="entry name" value="Membr_insert_effic_factor_YidD"/>
</dbReference>
<dbReference type="STRING" id="1802479.A2Y68_01920"/>
<keyword evidence="1" id="KW-0472">Membrane</keyword>
<protein>
    <recommendedName>
        <fullName evidence="1">Putative membrane protein insertion efficiency factor</fullName>
    </recommendedName>
</protein>
<dbReference type="GO" id="GO:0005886">
    <property type="term" value="C:plasma membrane"/>
    <property type="evidence" value="ECO:0007669"/>
    <property type="project" value="UniProtKB-SubCell"/>
</dbReference>
<organism evidence="2 3">
    <name type="scientific">Candidatus Woesebacteria bacterium RBG_13_46_13</name>
    <dbReference type="NCBI Taxonomy" id="1802479"/>
    <lineage>
        <taxon>Bacteria</taxon>
        <taxon>Candidatus Woeseibacteriota</taxon>
    </lineage>
</organism>
<dbReference type="Pfam" id="PF01809">
    <property type="entry name" value="YidD"/>
    <property type="match status" value="1"/>
</dbReference>
<evidence type="ECO:0000256" key="1">
    <source>
        <dbReference type="HAMAP-Rule" id="MF_00386"/>
    </source>
</evidence>
<dbReference type="HAMAP" id="MF_00386">
    <property type="entry name" value="UPF0161_YidD"/>
    <property type="match status" value="1"/>
</dbReference>
<dbReference type="EMBL" id="MGFR01000001">
    <property type="protein sequence ID" value="OGM10175.1"/>
    <property type="molecule type" value="Genomic_DNA"/>
</dbReference>